<reference evidence="2" key="1">
    <citation type="journal article" date="2020" name="Nat. Commun.">
        <title>Genome assembly of wild tea tree DASZ reveals pedigree and selection history of tea varieties.</title>
        <authorList>
            <person name="Zhang W."/>
            <person name="Zhang Y."/>
            <person name="Qiu H."/>
            <person name="Guo Y."/>
            <person name="Wan H."/>
            <person name="Zhang X."/>
            <person name="Scossa F."/>
            <person name="Alseekh S."/>
            <person name="Zhang Q."/>
            <person name="Wang P."/>
            <person name="Xu L."/>
            <person name="Schmidt M.H."/>
            <person name="Jia X."/>
            <person name="Li D."/>
            <person name="Zhu A."/>
            <person name="Guo F."/>
            <person name="Chen W."/>
            <person name="Ni D."/>
            <person name="Usadel B."/>
            <person name="Fernie A.R."/>
            <person name="Wen W."/>
        </authorList>
    </citation>
    <scope>NUCLEOTIDE SEQUENCE [LARGE SCALE GENOMIC DNA]</scope>
    <source>
        <strain evidence="2">cv. G240</strain>
    </source>
</reference>
<dbReference type="EMBL" id="JACBKZ010000001">
    <property type="protein sequence ID" value="KAF5961565.1"/>
    <property type="molecule type" value="Genomic_DNA"/>
</dbReference>
<reference evidence="1 2" key="2">
    <citation type="submission" date="2020-07" db="EMBL/GenBank/DDBJ databases">
        <title>Genome assembly of wild tea tree DASZ reveals pedigree and selection history of tea varieties.</title>
        <authorList>
            <person name="Zhang W."/>
        </authorList>
    </citation>
    <scope>NUCLEOTIDE SEQUENCE [LARGE SCALE GENOMIC DNA]</scope>
    <source>
        <strain evidence="2">cv. G240</strain>
        <tissue evidence="1">Leaf</tissue>
    </source>
</reference>
<organism evidence="1 2">
    <name type="scientific">Camellia sinensis</name>
    <name type="common">Tea plant</name>
    <name type="synonym">Thea sinensis</name>
    <dbReference type="NCBI Taxonomy" id="4442"/>
    <lineage>
        <taxon>Eukaryota</taxon>
        <taxon>Viridiplantae</taxon>
        <taxon>Streptophyta</taxon>
        <taxon>Embryophyta</taxon>
        <taxon>Tracheophyta</taxon>
        <taxon>Spermatophyta</taxon>
        <taxon>Magnoliopsida</taxon>
        <taxon>eudicotyledons</taxon>
        <taxon>Gunneridae</taxon>
        <taxon>Pentapetalae</taxon>
        <taxon>asterids</taxon>
        <taxon>Ericales</taxon>
        <taxon>Theaceae</taxon>
        <taxon>Camellia</taxon>
    </lineage>
</organism>
<protein>
    <submittedName>
        <fullName evidence="1">Uncharacterized protein</fullName>
    </submittedName>
</protein>
<sequence>MKIKRNDETANCRPKFVFFSLSLTSLFFSIQLQPFAPLQVRVVHCKLFDNLPKQKIWSSRPTESKERKLDVSWDTETIRLETPVSATISD</sequence>
<keyword evidence="2" id="KW-1185">Reference proteome</keyword>
<evidence type="ECO:0000313" key="1">
    <source>
        <dbReference type="EMBL" id="KAF5961565.1"/>
    </source>
</evidence>
<name>A0A7J7I9N8_CAMSI</name>
<evidence type="ECO:0000313" key="2">
    <source>
        <dbReference type="Proteomes" id="UP000593564"/>
    </source>
</evidence>
<gene>
    <name evidence="1" type="ORF">HYC85_002774</name>
</gene>
<accession>A0A7J7I9N8</accession>
<dbReference type="Proteomes" id="UP000593564">
    <property type="component" value="Unassembled WGS sequence"/>
</dbReference>
<proteinExistence type="predicted"/>
<comment type="caution">
    <text evidence="1">The sequence shown here is derived from an EMBL/GenBank/DDBJ whole genome shotgun (WGS) entry which is preliminary data.</text>
</comment>
<dbReference type="AlphaFoldDB" id="A0A7J7I9N8"/>